<dbReference type="AlphaFoldDB" id="A0A804R5E0"/>
<reference evidence="2" key="3">
    <citation type="submission" date="2021-05" db="UniProtKB">
        <authorList>
            <consortium name="EnsemblPlants"/>
        </authorList>
    </citation>
    <scope>IDENTIFICATION</scope>
    <source>
        <strain evidence="2">cv. B73</strain>
    </source>
</reference>
<organism evidence="2 3">
    <name type="scientific">Zea mays</name>
    <name type="common">Maize</name>
    <dbReference type="NCBI Taxonomy" id="4577"/>
    <lineage>
        <taxon>Eukaryota</taxon>
        <taxon>Viridiplantae</taxon>
        <taxon>Streptophyta</taxon>
        <taxon>Embryophyta</taxon>
        <taxon>Tracheophyta</taxon>
        <taxon>Spermatophyta</taxon>
        <taxon>Magnoliopsida</taxon>
        <taxon>Liliopsida</taxon>
        <taxon>Poales</taxon>
        <taxon>Poaceae</taxon>
        <taxon>PACMAD clade</taxon>
        <taxon>Panicoideae</taxon>
        <taxon>Andropogonodae</taxon>
        <taxon>Andropogoneae</taxon>
        <taxon>Tripsacinae</taxon>
        <taxon>Zea</taxon>
    </lineage>
</organism>
<dbReference type="EnsemblPlants" id="Zm00001eb389220_T001">
    <property type="protein sequence ID" value="Zm00001eb389220_P001"/>
    <property type="gene ID" value="Zm00001eb389220"/>
</dbReference>
<name>A0A804R5E0_MAIZE</name>
<feature type="compositionally biased region" description="Pro residues" evidence="1">
    <location>
        <begin position="168"/>
        <end position="180"/>
    </location>
</feature>
<reference evidence="2" key="2">
    <citation type="submission" date="2019-07" db="EMBL/GenBank/DDBJ databases">
        <authorList>
            <person name="Seetharam A."/>
            <person name="Woodhouse M."/>
            <person name="Cannon E."/>
        </authorList>
    </citation>
    <scope>NUCLEOTIDE SEQUENCE [LARGE SCALE GENOMIC DNA]</scope>
    <source>
        <strain evidence="2">cv. B73</strain>
    </source>
</reference>
<dbReference type="InParanoid" id="A0A804R5E0"/>
<proteinExistence type="predicted"/>
<evidence type="ECO:0000256" key="1">
    <source>
        <dbReference type="SAM" id="MobiDB-lite"/>
    </source>
</evidence>
<evidence type="ECO:0000313" key="2">
    <source>
        <dbReference type="EnsemblPlants" id="Zm00001eb389220_P001"/>
    </source>
</evidence>
<feature type="region of interest" description="Disordered" evidence="1">
    <location>
        <begin position="116"/>
        <end position="188"/>
    </location>
</feature>
<dbReference type="Proteomes" id="UP000007305">
    <property type="component" value="Chromosome 9"/>
</dbReference>
<protein>
    <submittedName>
        <fullName evidence="2">Uncharacterized protein</fullName>
    </submittedName>
</protein>
<dbReference type="Gramene" id="Zm00001eb389220_T001">
    <property type="protein sequence ID" value="Zm00001eb389220_P001"/>
    <property type="gene ID" value="Zm00001eb389220"/>
</dbReference>
<evidence type="ECO:0000313" key="3">
    <source>
        <dbReference type="Proteomes" id="UP000007305"/>
    </source>
</evidence>
<accession>A0A804R5E0</accession>
<reference evidence="3" key="1">
    <citation type="journal article" date="2009" name="Science">
        <title>The B73 maize genome: complexity, diversity, and dynamics.</title>
        <authorList>
            <person name="Schnable P.S."/>
            <person name="Ware D."/>
            <person name="Fulton R.S."/>
            <person name="Stein J.C."/>
            <person name="Wei F."/>
            <person name="Pasternak S."/>
            <person name="Liang C."/>
            <person name="Zhang J."/>
            <person name="Fulton L."/>
            <person name="Graves T.A."/>
            <person name="Minx P."/>
            <person name="Reily A.D."/>
            <person name="Courtney L."/>
            <person name="Kruchowski S.S."/>
            <person name="Tomlinson C."/>
            <person name="Strong C."/>
            <person name="Delehaunty K."/>
            <person name="Fronick C."/>
            <person name="Courtney B."/>
            <person name="Rock S.M."/>
            <person name="Belter E."/>
            <person name="Du F."/>
            <person name="Kim K."/>
            <person name="Abbott R.M."/>
            <person name="Cotton M."/>
            <person name="Levy A."/>
            <person name="Marchetto P."/>
            <person name="Ochoa K."/>
            <person name="Jackson S.M."/>
            <person name="Gillam B."/>
            <person name="Chen W."/>
            <person name="Yan L."/>
            <person name="Higginbotham J."/>
            <person name="Cardenas M."/>
            <person name="Waligorski J."/>
            <person name="Applebaum E."/>
            <person name="Phelps L."/>
            <person name="Falcone J."/>
            <person name="Kanchi K."/>
            <person name="Thane T."/>
            <person name="Scimone A."/>
            <person name="Thane N."/>
            <person name="Henke J."/>
            <person name="Wang T."/>
            <person name="Ruppert J."/>
            <person name="Shah N."/>
            <person name="Rotter K."/>
            <person name="Hodges J."/>
            <person name="Ingenthron E."/>
            <person name="Cordes M."/>
            <person name="Kohlberg S."/>
            <person name="Sgro J."/>
            <person name="Delgado B."/>
            <person name="Mead K."/>
            <person name="Chinwalla A."/>
            <person name="Leonard S."/>
            <person name="Crouse K."/>
            <person name="Collura K."/>
            <person name="Kudrna D."/>
            <person name="Currie J."/>
            <person name="He R."/>
            <person name="Angelova A."/>
            <person name="Rajasekar S."/>
            <person name="Mueller T."/>
            <person name="Lomeli R."/>
            <person name="Scara G."/>
            <person name="Ko A."/>
            <person name="Delaney K."/>
            <person name="Wissotski M."/>
            <person name="Lopez G."/>
            <person name="Campos D."/>
            <person name="Braidotti M."/>
            <person name="Ashley E."/>
            <person name="Golser W."/>
            <person name="Kim H."/>
            <person name="Lee S."/>
            <person name="Lin J."/>
            <person name="Dujmic Z."/>
            <person name="Kim W."/>
            <person name="Talag J."/>
            <person name="Zuccolo A."/>
            <person name="Fan C."/>
            <person name="Sebastian A."/>
            <person name="Kramer M."/>
            <person name="Spiegel L."/>
            <person name="Nascimento L."/>
            <person name="Zutavern T."/>
            <person name="Miller B."/>
            <person name="Ambroise C."/>
            <person name="Muller S."/>
            <person name="Spooner W."/>
            <person name="Narechania A."/>
            <person name="Ren L."/>
            <person name="Wei S."/>
            <person name="Kumari S."/>
            <person name="Faga B."/>
            <person name="Levy M.J."/>
            <person name="McMahan L."/>
            <person name="Van Buren P."/>
            <person name="Vaughn M.W."/>
            <person name="Ying K."/>
            <person name="Yeh C.-T."/>
            <person name="Emrich S.J."/>
            <person name="Jia Y."/>
            <person name="Kalyanaraman A."/>
            <person name="Hsia A.-P."/>
            <person name="Barbazuk W.B."/>
            <person name="Baucom R.S."/>
            <person name="Brutnell T.P."/>
            <person name="Carpita N.C."/>
            <person name="Chaparro C."/>
            <person name="Chia J.-M."/>
            <person name="Deragon J.-M."/>
            <person name="Estill J.C."/>
            <person name="Fu Y."/>
            <person name="Jeddeloh J.A."/>
            <person name="Han Y."/>
            <person name="Lee H."/>
            <person name="Li P."/>
            <person name="Lisch D.R."/>
            <person name="Liu S."/>
            <person name="Liu Z."/>
            <person name="Nagel D.H."/>
            <person name="McCann M.C."/>
            <person name="SanMiguel P."/>
            <person name="Myers A.M."/>
            <person name="Nettleton D."/>
            <person name="Nguyen J."/>
            <person name="Penning B.W."/>
            <person name="Ponnala L."/>
            <person name="Schneider K.L."/>
            <person name="Schwartz D.C."/>
            <person name="Sharma A."/>
            <person name="Soderlund C."/>
            <person name="Springer N.M."/>
            <person name="Sun Q."/>
            <person name="Wang H."/>
            <person name="Waterman M."/>
            <person name="Westerman R."/>
            <person name="Wolfgruber T.K."/>
            <person name="Yang L."/>
            <person name="Yu Y."/>
            <person name="Zhang L."/>
            <person name="Zhou S."/>
            <person name="Zhu Q."/>
            <person name="Bennetzen J.L."/>
            <person name="Dawe R.K."/>
            <person name="Jiang J."/>
            <person name="Jiang N."/>
            <person name="Presting G.G."/>
            <person name="Wessler S.R."/>
            <person name="Aluru S."/>
            <person name="Martienssen R.A."/>
            <person name="Clifton S.W."/>
            <person name="McCombie W.R."/>
            <person name="Wing R.A."/>
            <person name="Wilson R.K."/>
        </authorList>
    </citation>
    <scope>NUCLEOTIDE SEQUENCE [LARGE SCALE GENOMIC DNA]</scope>
    <source>
        <strain evidence="3">cv. B73</strain>
    </source>
</reference>
<sequence length="188" mass="20668">MRLVIVNATVSQRRRLAAQVDAVKRARTTQKTLPRLFLSLSRRLSPSLDRFWKDPGHFGAQRPETPDYTIEIYWNTQLLPVYQTVVNAAGLVPTCGRRDVVTETACIVVTLVGNQTKPMPTREAPHPSVPAHMPRSTPPALLPPRTSQPAASRRRDHGIGIPCLESPSPSPSPGRAPRQPPARADAPN</sequence>
<keyword evidence="3" id="KW-1185">Reference proteome</keyword>